<organism evidence="2 3">
    <name type="scientific">Micromonospora orduensis</name>
    <dbReference type="NCBI Taxonomy" id="1420891"/>
    <lineage>
        <taxon>Bacteria</taxon>
        <taxon>Bacillati</taxon>
        <taxon>Actinomycetota</taxon>
        <taxon>Actinomycetes</taxon>
        <taxon>Micromonosporales</taxon>
        <taxon>Micromonosporaceae</taxon>
        <taxon>Micromonospora</taxon>
    </lineage>
</organism>
<evidence type="ECO:0000313" key="3">
    <source>
        <dbReference type="Proteomes" id="UP000306145"/>
    </source>
</evidence>
<proteinExistence type="predicted"/>
<feature type="domain" description="DAGKc" evidence="1">
    <location>
        <begin position="103"/>
        <end position="195"/>
    </location>
</feature>
<dbReference type="InterPro" id="IPR001206">
    <property type="entry name" value="Diacylglycerol_kinase_cat_dom"/>
</dbReference>
<dbReference type="Pfam" id="PF00781">
    <property type="entry name" value="DAGK_cat"/>
    <property type="match status" value="1"/>
</dbReference>
<dbReference type="RefSeq" id="WP_139583626.1">
    <property type="nucleotide sequence ID" value="NZ_VDFY01000108.1"/>
</dbReference>
<keyword evidence="3" id="KW-1185">Reference proteome</keyword>
<gene>
    <name evidence="2" type="ORF">FHG89_07455</name>
</gene>
<dbReference type="AlphaFoldDB" id="A0A5C4QWR8"/>
<evidence type="ECO:0000313" key="2">
    <source>
        <dbReference type="EMBL" id="TNH30481.1"/>
    </source>
</evidence>
<sequence length="338" mass="35551">MYDVVLLTLDSERDASGGCGSGEACCGGATESDKTPGTGAADAEHCATDRPRVPVLACADALNARGARVQTVTARSNAEIDEVLALFDGPARPDGLTWPDPDSKTRLVVATASDGQLRAVLRRLVRRYAPAPSRRPADLPDGRTVPDLPPVAVLPLDPARGGTQRDLAAQLGLPRDPAAVATAVLDGTPRRLDLLRNDGGSVTLDGALLGAADDAGRPLHWRARVEVDDTVLTNGDEPLLACAVGNAGGYATLDDVTLLAAPDPADGQVEVAVAVPVVVRSALGRKRVRLEVRRARGRAVSVLPREEKVPYLDDGVEGELTRKRSWWIEPGAWAVWSS</sequence>
<reference evidence="2 3" key="1">
    <citation type="submission" date="2019-06" db="EMBL/GenBank/DDBJ databases">
        <title>Micromonospora ordensis sp. nov., isolated from deep marine sediment.</title>
        <authorList>
            <person name="Veyisoglu A."/>
            <person name="Carro L."/>
            <person name="Klenk H.-P."/>
            <person name="Sahin N."/>
        </authorList>
    </citation>
    <scope>NUCLEOTIDE SEQUENCE [LARGE SCALE GENOMIC DNA]</scope>
    <source>
        <strain evidence="2 3">S2509</strain>
    </source>
</reference>
<dbReference type="EMBL" id="VDFY01000108">
    <property type="protein sequence ID" value="TNH30481.1"/>
    <property type="molecule type" value="Genomic_DNA"/>
</dbReference>
<name>A0A5C4QWR8_9ACTN</name>
<dbReference type="InterPro" id="IPR017438">
    <property type="entry name" value="ATP-NAD_kinase_N"/>
</dbReference>
<dbReference type="SUPFAM" id="SSF111331">
    <property type="entry name" value="NAD kinase/diacylglycerol kinase-like"/>
    <property type="match status" value="1"/>
</dbReference>
<dbReference type="Proteomes" id="UP000306145">
    <property type="component" value="Unassembled WGS sequence"/>
</dbReference>
<protein>
    <recommendedName>
        <fullName evidence="1">DAGKc domain-containing protein</fullName>
    </recommendedName>
</protein>
<dbReference type="GO" id="GO:0016301">
    <property type="term" value="F:kinase activity"/>
    <property type="evidence" value="ECO:0007669"/>
    <property type="project" value="InterPro"/>
</dbReference>
<comment type="caution">
    <text evidence="2">The sequence shown here is derived from an EMBL/GenBank/DDBJ whole genome shotgun (WGS) entry which is preliminary data.</text>
</comment>
<evidence type="ECO:0000259" key="1">
    <source>
        <dbReference type="Pfam" id="PF00781"/>
    </source>
</evidence>
<dbReference type="InterPro" id="IPR016064">
    <property type="entry name" value="NAD/diacylglycerol_kinase_sf"/>
</dbReference>
<accession>A0A5C4QWR8</accession>
<dbReference type="Gene3D" id="3.40.50.10330">
    <property type="entry name" value="Probable inorganic polyphosphate/atp-NAD kinase, domain 1"/>
    <property type="match status" value="1"/>
</dbReference>
<dbReference type="OrthoDB" id="3361872at2"/>